<proteinExistence type="predicted"/>
<dbReference type="InterPro" id="IPR011962">
    <property type="entry name" value="dCTP_deaminase"/>
</dbReference>
<evidence type="ECO:0000256" key="1">
    <source>
        <dbReference type="ARBA" id="ARBA00022801"/>
    </source>
</evidence>
<feature type="non-terminal residue" evidence="3">
    <location>
        <position position="1"/>
    </location>
</feature>
<evidence type="ECO:0000256" key="2">
    <source>
        <dbReference type="ARBA" id="ARBA00023080"/>
    </source>
</evidence>
<dbReference type="NCBIfam" id="NF002598">
    <property type="entry name" value="PRK02253.1"/>
    <property type="match status" value="1"/>
</dbReference>
<dbReference type="GO" id="GO:0006229">
    <property type="term" value="P:dUTP biosynthetic process"/>
    <property type="evidence" value="ECO:0007669"/>
    <property type="project" value="InterPro"/>
</dbReference>
<dbReference type="Gene3D" id="2.70.40.10">
    <property type="match status" value="1"/>
</dbReference>
<dbReference type="PANTHER" id="PTHR42680:SF1">
    <property type="entry name" value="DEOXYURIDINE 5'-TRIPHOSPHATE NUCLEOTIDOHYDROLASE"/>
    <property type="match status" value="1"/>
</dbReference>
<dbReference type="SUPFAM" id="SSF51283">
    <property type="entry name" value="dUTPase-like"/>
    <property type="match status" value="1"/>
</dbReference>
<name>X1T3I5_9ZZZZ</name>
<dbReference type="CDD" id="cd07557">
    <property type="entry name" value="trimeric_dUTPase"/>
    <property type="match status" value="1"/>
</dbReference>
<dbReference type="InterPro" id="IPR036157">
    <property type="entry name" value="dUTPase-like_sf"/>
</dbReference>
<keyword evidence="2" id="KW-0546">Nucleotide metabolism</keyword>
<evidence type="ECO:0000313" key="3">
    <source>
        <dbReference type="EMBL" id="GAI82175.1"/>
    </source>
</evidence>
<protein>
    <submittedName>
        <fullName evidence="3">Uncharacterized protein</fullName>
    </submittedName>
</protein>
<comment type="caution">
    <text evidence="3">The sequence shown here is derived from an EMBL/GenBank/DDBJ whole genome shotgun (WGS) entry which is preliminary data.</text>
</comment>
<dbReference type="GO" id="GO:0008829">
    <property type="term" value="F:dCTP deaminase activity"/>
    <property type="evidence" value="ECO:0007669"/>
    <property type="project" value="InterPro"/>
</dbReference>
<dbReference type="EMBL" id="BARW01005687">
    <property type="protein sequence ID" value="GAI82175.1"/>
    <property type="molecule type" value="Genomic_DNA"/>
</dbReference>
<dbReference type="PANTHER" id="PTHR42680">
    <property type="entry name" value="DCTP DEAMINASE"/>
    <property type="match status" value="1"/>
</dbReference>
<reference evidence="3" key="1">
    <citation type="journal article" date="2014" name="Front. Microbiol.">
        <title>High frequency of phylogenetically diverse reductive dehalogenase-homologous genes in deep subseafloor sedimentary metagenomes.</title>
        <authorList>
            <person name="Kawai M."/>
            <person name="Futagami T."/>
            <person name="Toyoda A."/>
            <person name="Takaki Y."/>
            <person name="Nishi S."/>
            <person name="Hori S."/>
            <person name="Arai W."/>
            <person name="Tsubouchi T."/>
            <person name="Morono Y."/>
            <person name="Uchiyama I."/>
            <person name="Ito T."/>
            <person name="Fujiyama A."/>
            <person name="Inagaki F."/>
            <person name="Takami H."/>
        </authorList>
    </citation>
    <scope>NUCLEOTIDE SEQUENCE</scope>
    <source>
        <strain evidence="3">Expedition CK06-06</strain>
    </source>
</reference>
<gene>
    <name evidence="3" type="ORF">S12H4_12177</name>
</gene>
<dbReference type="InterPro" id="IPR033704">
    <property type="entry name" value="dUTPase_trimeric"/>
</dbReference>
<dbReference type="AlphaFoldDB" id="X1T3I5"/>
<dbReference type="Pfam" id="PF22769">
    <property type="entry name" value="DCD"/>
    <property type="match status" value="1"/>
</dbReference>
<accession>X1T3I5</accession>
<sequence length="181" mass="20181">ILHSSKQENFEMAAVLSKPDIQRLLKQEPPLIEGYINLEEQVQPNGIDLTLREVSMLQSSGKIAAMDSQRLVSDVAPLVFDGLNFIDLMPGAYIITYNEIIHLPKNVMALATPRSSLLRCGVTINTAVWDAGYSGRSQSLMVVYNPQGFRLQRNARIVQLVFLQLTGETEGYRGVYQGENI</sequence>
<organism evidence="3">
    <name type="scientific">marine sediment metagenome</name>
    <dbReference type="NCBI Taxonomy" id="412755"/>
    <lineage>
        <taxon>unclassified sequences</taxon>
        <taxon>metagenomes</taxon>
        <taxon>ecological metagenomes</taxon>
    </lineage>
</organism>
<keyword evidence="1" id="KW-0378">Hydrolase</keyword>